<dbReference type="SMART" id="SM01210">
    <property type="entry name" value="GARS_C"/>
    <property type="match status" value="1"/>
</dbReference>
<reference evidence="9" key="1">
    <citation type="submission" date="2020-06" db="EMBL/GenBank/DDBJ databases">
        <title>Legume-microbial interactions unlock mineral nutrients during tropical forest succession.</title>
        <authorList>
            <person name="Epihov D.Z."/>
        </authorList>
    </citation>
    <scope>NUCLEOTIDE SEQUENCE [LARGE SCALE GENOMIC DNA]</scope>
    <source>
        <strain evidence="9">Pan2503</strain>
    </source>
</reference>
<sequence>LASGGYPGSSETGKVISGIEAAETTGATVFHAGTRETARGIETAGGRVLGVTASGADLPAAIERAYTAVREIRFDGMHYRTDIGRRGRERYEQNAGGAPTR</sequence>
<organism evidence="9 10">
    <name type="scientific">Candidatus Acidiferrum panamense</name>
    <dbReference type="NCBI Taxonomy" id="2741543"/>
    <lineage>
        <taxon>Bacteria</taxon>
        <taxon>Pseudomonadati</taxon>
        <taxon>Acidobacteriota</taxon>
        <taxon>Terriglobia</taxon>
        <taxon>Candidatus Acidiferrales</taxon>
        <taxon>Candidatus Acidiferrum</taxon>
    </lineage>
</organism>
<evidence type="ECO:0000259" key="8">
    <source>
        <dbReference type="SMART" id="SM01210"/>
    </source>
</evidence>
<dbReference type="PANTHER" id="PTHR43472">
    <property type="entry name" value="PHOSPHORIBOSYLAMINE--GLYCINE LIGASE"/>
    <property type="match status" value="1"/>
</dbReference>
<evidence type="ECO:0000256" key="5">
    <source>
        <dbReference type="ARBA" id="ARBA00038345"/>
    </source>
</evidence>
<comment type="similarity">
    <text evidence="5">Belongs to the GARS family.</text>
</comment>
<dbReference type="GO" id="GO:0006164">
    <property type="term" value="P:purine nucleotide biosynthetic process"/>
    <property type="evidence" value="ECO:0007669"/>
    <property type="project" value="UniProtKB-KW"/>
</dbReference>
<proteinExistence type="inferred from homology"/>
<gene>
    <name evidence="9" type="ORF">HRJ53_29225</name>
</gene>
<keyword evidence="2" id="KW-0547">Nucleotide-binding</keyword>
<evidence type="ECO:0000256" key="1">
    <source>
        <dbReference type="ARBA" id="ARBA00022598"/>
    </source>
</evidence>
<dbReference type="EMBL" id="JACDQQ010002830">
    <property type="protein sequence ID" value="MBA0089091.1"/>
    <property type="molecule type" value="Genomic_DNA"/>
</dbReference>
<evidence type="ECO:0000256" key="7">
    <source>
        <dbReference type="ARBA" id="ARBA00042864"/>
    </source>
</evidence>
<dbReference type="InterPro" id="IPR037123">
    <property type="entry name" value="PRibGlycinamide_synth_C_sf"/>
</dbReference>
<keyword evidence="3" id="KW-0658">Purine biosynthesis</keyword>
<keyword evidence="10" id="KW-1185">Reference proteome</keyword>
<dbReference type="InterPro" id="IPR020560">
    <property type="entry name" value="PRibGlycinamide_synth_C-dom"/>
</dbReference>
<evidence type="ECO:0000313" key="10">
    <source>
        <dbReference type="Proteomes" id="UP000567293"/>
    </source>
</evidence>
<evidence type="ECO:0000256" key="2">
    <source>
        <dbReference type="ARBA" id="ARBA00022741"/>
    </source>
</evidence>
<dbReference type="Gene3D" id="3.90.600.10">
    <property type="entry name" value="Phosphoribosylglycinamide synthetase, C-terminal domain"/>
    <property type="match status" value="1"/>
</dbReference>
<dbReference type="GO" id="GO:0004637">
    <property type="term" value="F:phosphoribosylamine-glycine ligase activity"/>
    <property type="evidence" value="ECO:0007669"/>
    <property type="project" value="InterPro"/>
</dbReference>
<keyword evidence="1" id="KW-0436">Ligase</keyword>
<protein>
    <recommendedName>
        <fullName evidence="6">Glycinamide ribonucleotide synthetase</fullName>
    </recommendedName>
    <alternativeName>
        <fullName evidence="7">Phosphoribosylglycinamide synthetase</fullName>
    </alternativeName>
</protein>
<dbReference type="Pfam" id="PF02843">
    <property type="entry name" value="GARS_C"/>
    <property type="match status" value="1"/>
</dbReference>
<comment type="caution">
    <text evidence="9">The sequence shown here is derived from an EMBL/GenBank/DDBJ whole genome shotgun (WGS) entry which is preliminary data.</text>
</comment>
<feature type="non-terminal residue" evidence="9">
    <location>
        <position position="1"/>
    </location>
</feature>
<evidence type="ECO:0000313" key="9">
    <source>
        <dbReference type="EMBL" id="MBA0089091.1"/>
    </source>
</evidence>
<dbReference type="GO" id="GO:0009113">
    <property type="term" value="P:purine nucleobase biosynthetic process"/>
    <property type="evidence" value="ECO:0007669"/>
    <property type="project" value="InterPro"/>
</dbReference>
<evidence type="ECO:0000256" key="4">
    <source>
        <dbReference type="ARBA" id="ARBA00022840"/>
    </source>
</evidence>
<dbReference type="GO" id="GO:0005524">
    <property type="term" value="F:ATP binding"/>
    <property type="evidence" value="ECO:0007669"/>
    <property type="project" value="UniProtKB-KW"/>
</dbReference>
<dbReference type="FunFam" id="3.90.600.10:FF:000001">
    <property type="entry name" value="Trifunctional purine biosynthetic protein adenosine-3"/>
    <property type="match status" value="1"/>
</dbReference>
<dbReference type="InterPro" id="IPR000115">
    <property type="entry name" value="PRibGlycinamide_synth"/>
</dbReference>
<evidence type="ECO:0000256" key="6">
    <source>
        <dbReference type="ARBA" id="ARBA00042242"/>
    </source>
</evidence>
<dbReference type="Proteomes" id="UP000567293">
    <property type="component" value="Unassembled WGS sequence"/>
</dbReference>
<accession>A0A7V8NXD4</accession>
<dbReference type="AlphaFoldDB" id="A0A7V8NXD4"/>
<evidence type="ECO:0000256" key="3">
    <source>
        <dbReference type="ARBA" id="ARBA00022755"/>
    </source>
</evidence>
<name>A0A7V8NXD4_9BACT</name>
<keyword evidence="4" id="KW-0067">ATP-binding</keyword>
<dbReference type="SUPFAM" id="SSF51246">
    <property type="entry name" value="Rudiment single hybrid motif"/>
    <property type="match status" value="1"/>
</dbReference>
<dbReference type="PANTHER" id="PTHR43472:SF1">
    <property type="entry name" value="PHOSPHORIBOSYLAMINE--GLYCINE LIGASE, CHLOROPLASTIC"/>
    <property type="match status" value="1"/>
</dbReference>
<dbReference type="InterPro" id="IPR011054">
    <property type="entry name" value="Rudment_hybrid_motif"/>
</dbReference>
<feature type="domain" description="Phosphoribosylglycinamide synthetase C-domain" evidence="8">
    <location>
        <begin position="1"/>
        <end position="88"/>
    </location>
</feature>